<keyword evidence="3" id="KW-1185">Reference proteome</keyword>
<protein>
    <submittedName>
        <fullName evidence="2">Uncharacterized protein</fullName>
    </submittedName>
</protein>
<dbReference type="EMBL" id="SDMP01000004">
    <property type="protein sequence ID" value="RYR61672.1"/>
    <property type="molecule type" value="Genomic_DNA"/>
</dbReference>
<dbReference type="STRING" id="3818.A0A445DEX0"/>
<dbReference type="InterPro" id="IPR016024">
    <property type="entry name" value="ARM-type_fold"/>
</dbReference>
<dbReference type="Gene3D" id="1.25.10.10">
    <property type="entry name" value="Leucine-rich Repeat Variant"/>
    <property type="match status" value="1"/>
</dbReference>
<feature type="region of interest" description="Disordered" evidence="1">
    <location>
        <begin position="60"/>
        <end position="90"/>
    </location>
</feature>
<dbReference type="PANTHER" id="PTHR10013">
    <property type="entry name" value="GENERAL VESICULAR TRANSPORT FACTOR P115"/>
    <property type="match status" value="1"/>
</dbReference>
<dbReference type="GO" id="GO:0005795">
    <property type="term" value="C:Golgi stack"/>
    <property type="evidence" value="ECO:0007669"/>
    <property type="project" value="TreeGrafter"/>
</dbReference>
<name>A0A445DEX0_ARAHY</name>
<dbReference type="SUPFAM" id="SSF48371">
    <property type="entry name" value="ARM repeat"/>
    <property type="match status" value="1"/>
</dbReference>
<accession>A0A445DEX0</accession>
<evidence type="ECO:0000313" key="3">
    <source>
        <dbReference type="Proteomes" id="UP000289738"/>
    </source>
</evidence>
<dbReference type="Proteomes" id="UP000289738">
    <property type="component" value="Chromosome A04"/>
</dbReference>
<dbReference type="InterPro" id="IPR024095">
    <property type="entry name" value="Vesicle_P115"/>
</dbReference>
<dbReference type="InterPro" id="IPR011989">
    <property type="entry name" value="ARM-like"/>
</dbReference>
<dbReference type="GO" id="GO:0006888">
    <property type="term" value="P:endoplasmic reticulum to Golgi vesicle-mediated transport"/>
    <property type="evidence" value="ECO:0007669"/>
    <property type="project" value="TreeGrafter"/>
</dbReference>
<evidence type="ECO:0000256" key="1">
    <source>
        <dbReference type="SAM" id="MobiDB-lite"/>
    </source>
</evidence>
<comment type="caution">
    <text evidence="2">The sequence shown here is derived from an EMBL/GenBank/DDBJ whole genome shotgun (WGS) entry which is preliminary data.</text>
</comment>
<proteinExistence type="predicted"/>
<dbReference type="GO" id="GO:0061025">
    <property type="term" value="P:membrane fusion"/>
    <property type="evidence" value="ECO:0007669"/>
    <property type="project" value="TreeGrafter"/>
</dbReference>
<feature type="region of interest" description="Disordered" evidence="1">
    <location>
        <begin position="245"/>
        <end position="282"/>
    </location>
</feature>
<feature type="compositionally biased region" description="Basic residues" evidence="1">
    <location>
        <begin position="70"/>
        <end position="79"/>
    </location>
</feature>
<feature type="compositionally biased region" description="Polar residues" evidence="1">
    <location>
        <begin position="245"/>
        <end position="264"/>
    </location>
</feature>
<evidence type="ECO:0000313" key="2">
    <source>
        <dbReference type="EMBL" id="RYR61672.1"/>
    </source>
</evidence>
<dbReference type="PANTHER" id="PTHR10013:SF0">
    <property type="entry name" value="GENERAL VESICULAR TRANSPORT FACTOR P115"/>
    <property type="match status" value="1"/>
</dbReference>
<dbReference type="GO" id="GO:0006886">
    <property type="term" value="P:intracellular protein transport"/>
    <property type="evidence" value="ECO:0007669"/>
    <property type="project" value="TreeGrafter"/>
</dbReference>
<dbReference type="GO" id="GO:0048211">
    <property type="term" value="P:Golgi vesicle docking"/>
    <property type="evidence" value="ECO:0007669"/>
    <property type="project" value="TreeGrafter"/>
</dbReference>
<organism evidence="2 3">
    <name type="scientific">Arachis hypogaea</name>
    <name type="common">Peanut</name>
    <dbReference type="NCBI Taxonomy" id="3818"/>
    <lineage>
        <taxon>Eukaryota</taxon>
        <taxon>Viridiplantae</taxon>
        <taxon>Streptophyta</taxon>
        <taxon>Embryophyta</taxon>
        <taxon>Tracheophyta</taxon>
        <taxon>Spermatophyta</taxon>
        <taxon>Magnoliopsida</taxon>
        <taxon>eudicotyledons</taxon>
        <taxon>Gunneridae</taxon>
        <taxon>Pentapetalae</taxon>
        <taxon>rosids</taxon>
        <taxon>fabids</taxon>
        <taxon>Fabales</taxon>
        <taxon>Fabaceae</taxon>
        <taxon>Papilionoideae</taxon>
        <taxon>50 kb inversion clade</taxon>
        <taxon>dalbergioids sensu lato</taxon>
        <taxon>Dalbergieae</taxon>
        <taxon>Pterocarpus clade</taxon>
        <taxon>Arachis</taxon>
    </lineage>
</organism>
<sequence length="328" mass="36880">MEPAREQRPRRRRAPSRAGRRGSFCELASSAPSPPDRVAVVPWCRRGKLPPRLESRTEEEVVDSVTGTMSRHRSCHQRKPLSLTQGTELEEGGSGGDYYLGLELHDELEFIERTAANKQQLQKLSDMYYTLQLLTALLTNSSQRLQEAILNIPRGITRLMDMLMDRELQVIRNEALLLLTHLTREAGDIQKIVIFEGAFEKILSIIRGEGNSDGGVVVQGFEFQQIVDIGKTLPLFMELQTLAFPSSSRHSSPPNQRKGSPSSITTHQSPLTTSPLTTRSSSPLITHHAVSSFHRRFSSLRVHIRKTLRSTEGLSSFAHHRQEVQENS</sequence>
<gene>
    <name evidence="2" type="ORF">Ahy_A04g018877</name>
</gene>
<dbReference type="GO" id="GO:0005783">
    <property type="term" value="C:endoplasmic reticulum"/>
    <property type="evidence" value="ECO:0007669"/>
    <property type="project" value="TreeGrafter"/>
</dbReference>
<reference evidence="2 3" key="1">
    <citation type="submission" date="2019-01" db="EMBL/GenBank/DDBJ databases">
        <title>Sequencing of cultivated peanut Arachis hypogaea provides insights into genome evolution and oil improvement.</title>
        <authorList>
            <person name="Chen X."/>
        </authorList>
    </citation>
    <scope>NUCLEOTIDE SEQUENCE [LARGE SCALE GENOMIC DNA]</scope>
    <source>
        <strain evidence="3">cv. Fuhuasheng</strain>
        <tissue evidence="2">Leaves</tissue>
    </source>
</reference>
<feature type="region of interest" description="Disordered" evidence="1">
    <location>
        <begin position="1"/>
        <end position="35"/>
    </location>
</feature>
<feature type="compositionally biased region" description="Low complexity" evidence="1">
    <location>
        <begin position="265"/>
        <end position="282"/>
    </location>
</feature>
<dbReference type="GO" id="GO:0012507">
    <property type="term" value="C:ER to Golgi transport vesicle membrane"/>
    <property type="evidence" value="ECO:0007669"/>
    <property type="project" value="TreeGrafter"/>
</dbReference>
<feature type="compositionally biased region" description="Basic residues" evidence="1">
    <location>
        <begin position="8"/>
        <end position="20"/>
    </location>
</feature>
<dbReference type="AlphaFoldDB" id="A0A445DEX0"/>